<keyword evidence="10" id="KW-1185">Reference proteome</keyword>
<comment type="similarity">
    <text evidence="2">Belongs to the amino acid-polyamine-organocation (APC) superfamily. Spore germination protein (SGP) (TC 2.A.3.9) family.</text>
</comment>
<keyword evidence="7 8" id="KW-0472">Membrane</keyword>
<feature type="transmembrane region" description="Helical" evidence="8">
    <location>
        <begin position="213"/>
        <end position="233"/>
    </location>
</feature>
<reference evidence="9 10" key="1">
    <citation type="submission" date="2020-09" db="EMBL/GenBank/DDBJ databases">
        <title>Paenibacillus sp. CAU 1523 isolated from sand of Haeundae Beach.</title>
        <authorList>
            <person name="Kim W."/>
        </authorList>
    </citation>
    <scope>NUCLEOTIDE SEQUENCE [LARGE SCALE GENOMIC DNA]</scope>
    <source>
        <strain evidence="9 10">CAU 1523</strain>
    </source>
</reference>
<accession>A0ABR9AXF4</accession>
<feature type="transmembrane region" description="Helical" evidence="8">
    <location>
        <begin position="135"/>
        <end position="155"/>
    </location>
</feature>
<dbReference type="PANTHER" id="PTHR34975:SF2">
    <property type="entry name" value="SPORE GERMINATION PROTEIN A2"/>
    <property type="match status" value="1"/>
</dbReference>
<evidence type="ECO:0000256" key="7">
    <source>
        <dbReference type="ARBA" id="ARBA00023136"/>
    </source>
</evidence>
<keyword evidence="6 8" id="KW-1133">Transmembrane helix</keyword>
<protein>
    <submittedName>
        <fullName evidence="9">GerAB/ArcD/ProY family transporter</fullName>
    </submittedName>
</protein>
<feature type="transmembrane region" description="Helical" evidence="8">
    <location>
        <begin position="295"/>
        <end position="313"/>
    </location>
</feature>
<evidence type="ECO:0000256" key="5">
    <source>
        <dbReference type="ARBA" id="ARBA00022692"/>
    </source>
</evidence>
<comment type="caution">
    <text evidence="9">The sequence shown here is derived from an EMBL/GenBank/DDBJ whole genome shotgun (WGS) entry which is preliminary data.</text>
</comment>
<dbReference type="PANTHER" id="PTHR34975">
    <property type="entry name" value="SPORE GERMINATION PROTEIN A2"/>
    <property type="match status" value="1"/>
</dbReference>
<dbReference type="Gene3D" id="1.20.1740.10">
    <property type="entry name" value="Amino acid/polyamine transporter I"/>
    <property type="match status" value="1"/>
</dbReference>
<feature type="transmembrane region" description="Helical" evidence="8">
    <location>
        <begin position="35"/>
        <end position="57"/>
    </location>
</feature>
<evidence type="ECO:0000313" key="9">
    <source>
        <dbReference type="EMBL" id="MBD8498819.1"/>
    </source>
</evidence>
<proteinExistence type="inferred from homology"/>
<organism evidence="9 10">
    <name type="scientific">Paenibacillus arenosi</name>
    <dbReference type="NCBI Taxonomy" id="2774142"/>
    <lineage>
        <taxon>Bacteria</taxon>
        <taxon>Bacillati</taxon>
        <taxon>Bacillota</taxon>
        <taxon>Bacilli</taxon>
        <taxon>Bacillales</taxon>
        <taxon>Paenibacillaceae</taxon>
        <taxon>Paenibacillus</taxon>
    </lineage>
</organism>
<evidence type="ECO:0000256" key="6">
    <source>
        <dbReference type="ARBA" id="ARBA00022989"/>
    </source>
</evidence>
<feature type="transmembrane region" description="Helical" evidence="8">
    <location>
        <begin position="5"/>
        <end position="23"/>
    </location>
</feature>
<comment type="subcellular location">
    <subcellularLocation>
        <location evidence="1">Membrane</location>
        <topology evidence="1">Multi-pass membrane protein</topology>
    </subcellularLocation>
</comment>
<feature type="transmembrane region" description="Helical" evidence="8">
    <location>
        <begin position="325"/>
        <end position="351"/>
    </location>
</feature>
<dbReference type="EMBL" id="JACYTN010000006">
    <property type="protein sequence ID" value="MBD8498819.1"/>
    <property type="molecule type" value="Genomic_DNA"/>
</dbReference>
<sequence>MIQSFGLLFVICNVQIGIGVFGFQRYIAREAGHDAWIAVLLAGMFCHFSGWLIVSVLRRYESADLYGIHQDLFGRWVGGGLSILMMLYYVIVTVTILRTYIEAVQSWIFPEFPTWLLAFVLLFLSWYAGISGLRVIVGVCFIGFFVMFAFSTLYYNPIQFAQWNRLLPIGEATPYQLFNGAVAMGFTLSGFEIVSFLYPYLNDKDKSQKYMQISLLLTNILYLFVILVTTIFFSQDQLLRTVWSSLNMLKIVKYPFLERIEVLAMGVWMFAVVPGIIILTWVISRGLRRLFNFPHKKVLIVFSIFIYVVTLVFHNREQIDMLNSLISKAALFISFVYPLFLYVTVAVVWWWRQHKPKKGEDELA</sequence>
<dbReference type="InterPro" id="IPR004761">
    <property type="entry name" value="Spore_GerAB"/>
</dbReference>
<feature type="transmembrane region" description="Helical" evidence="8">
    <location>
        <begin position="107"/>
        <end position="128"/>
    </location>
</feature>
<gene>
    <name evidence="9" type="ORF">IFO66_10955</name>
</gene>
<keyword evidence="3" id="KW-0813">Transport</keyword>
<feature type="transmembrane region" description="Helical" evidence="8">
    <location>
        <begin position="175"/>
        <end position="201"/>
    </location>
</feature>
<keyword evidence="4" id="KW-0309">Germination</keyword>
<evidence type="ECO:0000256" key="3">
    <source>
        <dbReference type="ARBA" id="ARBA00022448"/>
    </source>
</evidence>
<keyword evidence="5 8" id="KW-0812">Transmembrane</keyword>
<dbReference type="Proteomes" id="UP000634529">
    <property type="component" value="Unassembled WGS sequence"/>
</dbReference>
<evidence type="ECO:0000256" key="4">
    <source>
        <dbReference type="ARBA" id="ARBA00022544"/>
    </source>
</evidence>
<dbReference type="Pfam" id="PF03845">
    <property type="entry name" value="Spore_permease"/>
    <property type="match status" value="1"/>
</dbReference>
<feature type="transmembrane region" description="Helical" evidence="8">
    <location>
        <begin position="262"/>
        <end position="283"/>
    </location>
</feature>
<evidence type="ECO:0000256" key="2">
    <source>
        <dbReference type="ARBA" id="ARBA00007998"/>
    </source>
</evidence>
<evidence type="ECO:0000256" key="8">
    <source>
        <dbReference type="SAM" id="Phobius"/>
    </source>
</evidence>
<name>A0ABR9AXF4_9BACL</name>
<evidence type="ECO:0000313" key="10">
    <source>
        <dbReference type="Proteomes" id="UP000634529"/>
    </source>
</evidence>
<evidence type="ECO:0000256" key="1">
    <source>
        <dbReference type="ARBA" id="ARBA00004141"/>
    </source>
</evidence>
<dbReference type="NCBIfam" id="TIGR00912">
    <property type="entry name" value="2A0309"/>
    <property type="match status" value="1"/>
</dbReference>
<feature type="transmembrane region" description="Helical" evidence="8">
    <location>
        <begin position="77"/>
        <end position="101"/>
    </location>
</feature>